<dbReference type="Proteomes" id="UP000184079">
    <property type="component" value="Unassembled WGS sequence"/>
</dbReference>
<protein>
    <submittedName>
        <fullName evidence="1">Uncharacterized protein</fullName>
    </submittedName>
</protein>
<dbReference type="Pfam" id="PF26325">
    <property type="entry name" value="YhjD"/>
    <property type="match status" value="1"/>
</dbReference>
<keyword evidence="2" id="KW-1185">Reference proteome</keyword>
<sequence length="131" mass="15793">MRYLNEDELTLASRFLFLSMTILVIQQDIYFLQTGSFKAFKIKESYLQVLTRMEQLAFQERKNLRKTMQKKRIQVVKLEKNDSFSSYLFICRGREEKRNYFNPAIRKKVKLIFEELMKKSILKEQCASLKT</sequence>
<dbReference type="RefSeq" id="WP_073006125.1">
    <property type="nucleotide sequence ID" value="NZ_FQXD01000003.1"/>
</dbReference>
<reference evidence="2" key="1">
    <citation type="submission" date="2016-11" db="EMBL/GenBank/DDBJ databases">
        <authorList>
            <person name="Varghese N."/>
            <person name="Submissions S."/>
        </authorList>
    </citation>
    <scope>NUCLEOTIDE SEQUENCE [LARGE SCALE GENOMIC DNA]</scope>
    <source>
        <strain evidence="2">CGMCC 1.6496</strain>
    </source>
</reference>
<dbReference type="InterPro" id="IPR058600">
    <property type="entry name" value="YhjD-like"/>
</dbReference>
<proteinExistence type="predicted"/>
<accession>A0A1M5PV60</accession>
<organism evidence="1 2">
    <name type="scientific">Virgibacillus chiguensis</name>
    <dbReference type="NCBI Taxonomy" id="411959"/>
    <lineage>
        <taxon>Bacteria</taxon>
        <taxon>Bacillati</taxon>
        <taxon>Bacillota</taxon>
        <taxon>Bacilli</taxon>
        <taxon>Bacillales</taxon>
        <taxon>Bacillaceae</taxon>
        <taxon>Virgibacillus</taxon>
    </lineage>
</organism>
<dbReference type="AlphaFoldDB" id="A0A1M5PV60"/>
<evidence type="ECO:0000313" key="1">
    <source>
        <dbReference type="EMBL" id="SHH05694.1"/>
    </source>
</evidence>
<dbReference type="EMBL" id="FQXD01000003">
    <property type="protein sequence ID" value="SHH05694.1"/>
    <property type="molecule type" value="Genomic_DNA"/>
</dbReference>
<evidence type="ECO:0000313" key="2">
    <source>
        <dbReference type="Proteomes" id="UP000184079"/>
    </source>
</evidence>
<name>A0A1M5PV60_9BACI</name>
<dbReference type="OrthoDB" id="2988956at2"/>
<gene>
    <name evidence="1" type="ORF">SAMN05421807_103225</name>
</gene>